<protein>
    <submittedName>
        <fullName evidence="1">Uncharacterized protein</fullName>
    </submittedName>
</protein>
<evidence type="ECO:0000313" key="2">
    <source>
        <dbReference type="Proteomes" id="UP001234585"/>
    </source>
</evidence>
<keyword evidence="2" id="KW-1185">Reference proteome</keyword>
<reference evidence="1 2" key="1">
    <citation type="submission" date="2023-08" db="EMBL/GenBank/DDBJ databases">
        <title>Pathogen: clinical or host-associated sample.</title>
        <authorList>
            <person name="Hergert J."/>
            <person name="Casey R."/>
            <person name="Wagner J."/>
            <person name="Young E.L."/>
            <person name="Oakeson K.F."/>
        </authorList>
    </citation>
    <scope>NUCLEOTIDE SEQUENCE [LARGE SCALE GENOMIC DNA]</scope>
    <source>
        <strain evidence="1 2">1760953</strain>
    </source>
</reference>
<name>A0AA50DCU0_9HYPH</name>
<evidence type="ECO:0000313" key="1">
    <source>
        <dbReference type="EMBL" id="WLR99264.1"/>
    </source>
</evidence>
<sequence length="17" mass="1891">MVQDFHPAFPAARADFA</sequence>
<accession>A0AA50DCU0</accession>
<dbReference type="AlphaFoldDB" id="A0AA50DCU0"/>
<gene>
    <name evidence="1" type="ORF">Q9313_00130</name>
</gene>
<dbReference type="EMBL" id="CP132302">
    <property type="protein sequence ID" value="WLR99264.1"/>
    <property type="molecule type" value="Genomic_DNA"/>
</dbReference>
<dbReference type="Proteomes" id="UP001234585">
    <property type="component" value="Chromosome"/>
</dbReference>
<organism evidence="1 2">
    <name type="scientific">Shinella sumterensis</name>
    <dbReference type="NCBI Taxonomy" id="1967501"/>
    <lineage>
        <taxon>Bacteria</taxon>
        <taxon>Pseudomonadati</taxon>
        <taxon>Pseudomonadota</taxon>
        <taxon>Alphaproteobacteria</taxon>
        <taxon>Hyphomicrobiales</taxon>
        <taxon>Rhizobiaceae</taxon>
        <taxon>Shinella</taxon>
    </lineage>
</organism>
<proteinExistence type="predicted"/>